<protein>
    <submittedName>
        <fullName evidence="1">Uncharacterized protein</fullName>
    </submittedName>
</protein>
<evidence type="ECO:0000313" key="1">
    <source>
        <dbReference type="EMBL" id="RHL71069.1"/>
    </source>
</evidence>
<proteinExistence type="predicted"/>
<dbReference type="Proteomes" id="UP000285201">
    <property type="component" value="Unassembled WGS sequence"/>
</dbReference>
<organism evidence="1 2">
    <name type="scientific">Lachnospira eligens</name>
    <dbReference type="NCBI Taxonomy" id="39485"/>
    <lineage>
        <taxon>Bacteria</taxon>
        <taxon>Bacillati</taxon>
        <taxon>Bacillota</taxon>
        <taxon>Clostridia</taxon>
        <taxon>Lachnospirales</taxon>
        <taxon>Lachnospiraceae</taxon>
        <taxon>Lachnospira</taxon>
    </lineage>
</organism>
<dbReference type="EMBL" id="QROY01000002">
    <property type="protein sequence ID" value="RHL71069.1"/>
    <property type="molecule type" value="Genomic_DNA"/>
</dbReference>
<name>A0A415MEN9_9FIRM</name>
<dbReference type="RefSeq" id="WP_118370249.1">
    <property type="nucleotide sequence ID" value="NZ_QROY01000002.1"/>
</dbReference>
<reference evidence="1 2" key="1">
    <citation type="submission" date="2018-08" db="EMBL/GenBank/DDBJ databases">
        <title>A genome reference for cultivated species of the human gut microbiota.</title>
        <authorList>
            <person name="Zou Y."/>
            <person name="Xue W."/>
            <person name="Luo G."/>
        </authorList>
    </citation>
    <scope>NUCLEOTIDE SEQUENCE [LARGE SCALE GENOMIC DNA]</scope>
    <source>
        <strain evidence="1 2">AF36-7BH</strain>
    </source>
</reference>
<comment type="caution">
    <text evidence="1">The sequence shown here is derived from an EMBL/GenBank/DDBJ whole genome shotgun (WGS) entry which is preliminary data.</text>
</comment>
<sequence>MFSQVESKSIDIGEKKYYLVTPEGLIFHEIPFEEIHNLTREVWVSSCPCCGGIQGYYYSKNEAKQISKFCVQCSCIHLFPVKRYKGYYKQNVNFRLLTKGYKEYRGIKYPYMDIHG</sequence>
<accession>A0A415MEN9</accession>
<gene>
    <name evidence="1" type="ORF">DW007_02680</name>
</gene>
<dbReference type="AlphaFoldDB" id="A0A415MEN9"/>
<evidence type="ECO:0000313" key="2">
    <source>
        <dbReference type="Proteomes" id="UP000285201"/>
    </source>
</evidence>